<sequence>MTTRRTVLAASLAAPALVLASLRGAEAQAQVPSIGAIHVDVSRLAAQGWGSNALAIKIGLEQELTAALGPTLRRGAGPTLNVAVRGVFLNSYAGGGGGGGHVGSGASQSSDSFDSEATLVGRGNRIIATYPVLTTVPASAAGPWYLPDIDQRRLTGLIQTNAAWIKRYVSG</sequence>
<feature type="chain" id="PRO_5009100100" evidence="1">
    <location>
        <begin position="21"/>
        <end position="171"/>
    </location>
</feature>
<organism evidence="2 3">
    <name type="scientific">Bosea vaviloviae</name>
    <dbReference type="NCBI Taxonomy" id="1526658"/>
    <lineage>
        <taxon>Bacteria</taxon>
        <taxon>Pseudomonadati</taxon>
        <taxon>Pseudomonadota</taxon>
        <taxon>Alphaproteobacteria</taxon>
        <taxon>Hyphomicrobiales</taxon>
        <taxon>Boseaceae</taxon>
        <taxon>Bosea</taxon>
    </lineage>
</organism>
<name>A0A1D7U7X9_9HYPH</name>
<protein>
    <submittedName>
        <fullName evidence="2">Uncharacterized protein</fullName>
    </submittedName>
</protein>
<dbReference type="RefSeq" id="WP_069692676.1">
    <property type="nucleotide sequence ID" value="NZ_CP017147.1"/>
</dbReference>
<dbReference type="EMBL" id="CP017147">
    <property type="protein sequence ID" value="AOO83476.1"/>
    <property type="molecule type" value="Genomic_DNA"/>
</dbReference>
<dbReference type="Proteomes" id="UP000094969">
    <property type="component" value="Chromosome"/>
</dbReference>
<dbReference type="PROSITE" id="PS51318">
    <property type="entry name" value="TAT"/>
    <property type="match status" value="1"/>
</dbReference>
<evidence type="ECO:0000313" key="3">
    <source>
        <dbReference type="Proteomes" id="UP000094969"/>
    </source>
</evidence>
<keyword evidence="1" id="KW-0732">Signal</keyword>
<accession>A0A1D7U7X9</accession>
<evidence type="ECO:0000313" key="2">
    <source>
        <dbReference type="EMBL" id="AOO83476.1"/>
    </source>
</evidence>
<gene>
    <name evidence="2" type="ORF">BHK69_26245</name>
</gene>
<reference evidence="2 3" key="1">
    <citation type="journal article" date="2015" name="Antonie Van Leeuwenhoek">
        <title>Bosea vaviloviae sp. nov., a new species of slow-growing rhizobia isolated from nodules of the relict species Vavilovia formosa (Stev.) Fed.</title>
        <authorList>
            <person name="Safronova V.I."/>
            <person name="Kuznetsova I.G."/>
            <person name="Sazanova A.L."/>
            <person name="Kimeklis A.K."/>
            <person name="Belimov A.A."/>
            <person name="Andronov E.E."/>
            <person name="Pinaev A.G."/>
            <person name="Chizhevskaya E.P."/>
            <person name="Pukhaev A.R."/>
            <person name="Popov K.P."/>
            <person name="Willems A."/>
            <person name="Tikhonovich I.A."/>
        </authorList>
    </citation>
    <scope>NUCLEOTIDE SEQUENCE [LARGE SCALE GENOMIC DNA]</scope>
    <source>
        <strain evidence="2 3">Vaf18</strain>
    </source>
</reference>
<keyword evidence="3" id="KW-1185">Reference proteome</keyword>
<dbReference type="AlphaFoldDB" id="A0A1D7U7X9"/>
<dbReference type="OrthoDB" id="8159918at2"/>
<feature type="signal peptide" evidence="1">
    <location>
        <begin position="1"/>
        <end position="20"/>
    </location>
</feature>
<evidence type="ECO:0000256" key="1">
    <source>
        <dbReference type="SAM" id="SignalP"/>
    </source>
</evidence>
<dbReference type="STRING" id="1526658.BHK69_26245"/>
<dbReference type="InterPro" id="IPR006311">
    <property type="entry name" value="TAT_signal"/>
</dbReference>
<proteinExistence type="predicted"/>
<dbReference type="KEGG" id="bvv:BHK69_26245"/>